<evidence type="ECO:0000313" key="2">
    <source>
        <dbReference type="EMBL" id="KAF5195340.1"/>
    </source>
</evidence>
<evidence type="ECO:0000313" key="3">
    <source>
        <dbReference type="Proteomes" id="UP000554482"/>
    </source>
</evidence>
<comment type="caution">
    <text evidence="2">The sequence shown here is derived from an EMBL/GenBank/DDBJ whole genome shotgun (WGS) entry which is preliminary data.</text>
</comment>
<sequence length="243" mass="26322">MLPAPNFQFDTNSYDYNPPPMLQNCFESNGLMNPGSTYSVKQELPSNQISQQAANNAHASDNKISFAFTRSINSNSGLLEDLLQEAEAMGGREHLRKEGLIQSQDEKRRELDDFLNNAPPSGSVFNDKAATPPLGSGSPWDDSSSNHSSAGVEIKKEPTLEMNHSVEDDDLSSLLNILPSSMMVSDLYNDQGAETSNGQSSVTDEDMGLDMQHLPSTTAAASTSALDNDWTLGVWNNLPGMSC</sequence>
<proteinExistence type="predicted"/>
<gene>
    <name evidence="2" type="ORF">FRX31_015073</name>
</gene>
<dbReference type="Proteomes" id="UP000554482">
    <property type="component" value="Unassembled WGS sequence"/>
</dbReference>
<name>A0A7J6WFG1_THATH</name>
<dbReference type="AlphaFoldDB" id="A0A7J6WFG1"/>
<feature type="region of interest" description="Disordered" evidence="1">
    <location>
        <begin position="113"/>
        <end position="151"/>
    </location>
</feature>
<accession>A0A7J6WFG1</accession>
<evidence type="ECO:0000256" key="1">
    <source>
        <dbReference type="SAM" id="MobiDB-lite"/>
    </source>
</evidence>
<reference evidence="2 3" key="1">
    <citation type="submission" date="2020-06" db="EMBL/GenBank/DDBJ databases">
        <title>Transcriptomic and genomic resources for Thalictrum thalictroides and T. hernandezii: Facilitating candidate gene discovery in an emerging model plant lineage.</title>
        <authorList>
            <person name="Arias T."/>
            <person name="Riano-Pachon D.M."/>
            <person name="Di Stilio V.S."/>
        </authorList>
    </citation>
    <scope>NUCLEOTIDE SEQUENCE [LARGE SCALE GENOMIC DNA]</scope>
    <source>
        <strain evidence="3">cv. WT478/WT964</strain>
        <tissue evidence="2">Leaves</tissue>
    </source>
</reference>
<protein>
    <submittedName>
        <fullName evidence="2">Uncharacterized protein</fullName>
    </submittedName>
</protein>
<keyword evidence="3" id="KW-1185">Reference proteome</keyword>
<organism evidence="2 3">
    <name type="scientific">Thalictrum thalictroides</name>
    <name type="common">Rue-anemone</name>
    <name type="synonym">Anemone thalictroides</name>
    <dbReference type="NCBI Taxonomy" id="46969"/>
    <lineage>
        <taxon>Eukaryota</taxon>
        <taxon>Viridiplantae</taxon>
        <taxon>Streptophyta</taxon>
        <taxon>Embryophyta</taxon>
        <taxon>Tracheophyta</taxon>
        <taxon>Spermatophyta</taxon>
        <taxon>Magnoliopsida</taxon>
        <taxon>Ranunculales</taxon>
        <taxon>Ranunculaceae</taxon>
        <taxon>Thalictroideae</taxon>
        <taxon>Thalictrum</taxon>
    </lineage>
</organism>
<dbReference type="OrthoDB" id="2143914at2759"/>
<feature type="compositionally biased region" description="Low complexity" evidence="1">
    <location>
        <begin position="135"/>
        <end position="149"/>
    </location>
</feature>
<dbReference type="EMBL" id="JABWDY010017463">
    <property type="protein sequence ID" value="KAF5195340.1"/>
    <property type="molecule type" value="Genomic_DNA"/>
</dbReference>